<evidence type="ECO:0000313" key="3">
    <source>
        <dbReference type="Proteomes" id="UP000824469"/>
    </source>
</evidence>
<organism evidence="2 3">
    <name type="scientific">Taxus chinensis</name>
    <name type="common">Chinese yew</name>
    <name type="synonym">Taxus wallichiana var. chinensis</name>
    <dbReference type="NCBI Taxonomy" id="29808"/>
    <lineage>
        <taxon>Eukaryota</taxon>
        <taxon>Viridiplantae</taxon>
        <taxon>Streptophyta</taxon>
        <taxon>Embryophyta</taxon>
        <taxon>Tracheophyta</taxon>
        <taxon>Spermatophyta</taxon>
        <taxon>Pinopsida</taxon>
        <taxon>Pinidae</taxon>
        <taxon>Conifers II</taxon>
        <taxon>Cupressales</taxon>
        <taxon>Taxaceae</taxon>
        <taxon>Taxus</taxon>
    </lineage>
</organism>
<feature type="non-terminal residue" evidence="2">
    <location>
        <position position="81"/>
    </location>
</feature>
<keyword evidence="3" id="KW-1185">Reference proteome</keyword>
<dbReference type="AlphaFoldDB" id="A0AA38CH70"/>
<name>A0AA38CH70_TAXCH</name>
<gene>
    <name evidence="2" type="ORF">KI387_028809</name>
</gene>
<reference evidence="2 3" key="1">
    <citation type="journal article" date="2021" name="Nat. Plants">
        <title>The Taxus genome provides insights into paclitaxel biosynthesis.</title>
        <authorList>
            <person name="Xiong X."/>
            <person name="Gou J."/>
            <person name="Liao Q."/>
            <person name="Li Y."/>
            <person name="Zhou Q."/>
            <person name="Bi G."/>
            <person name="Li C."/>
            <person name="Du R."/>
            <person name="Wang X."/>
            <person name="Sun T."/>
            <person name="Guo L."/>
            <person name="Liang H."/>
            <person name="Lu P."/>
            <person name="Wu Y."/>
            <person name="Zhang Z."/>
            <person name="Ro D.K."/>
            <person name="Shang Y."/>
            <person name="Huang S."/>
            <person name="Yan J."/>
        </authorList>
    </citation>
    <scope>NUCLEOTIDE SEQUENCE [LARGE SCALE GENOMIC DNA]</scope>
    <source>
        <strain evidence="2">Ta-2019</strain>
    </source>
</reference>
<sequence>RLANDMLHIKKQISQAGNATPSRLVPTRTFNGQNQNQNRNRLAATPQRLTIEAAPRNNLETNEEDLSIDESFDDEDFIDPA</sequence>
<feature type="non-terminal residue" evidence="2">
    <location>
        <position position="1"/>
    </location>
</feature>
<dbReference type="EMBL" id="JAHRHJ020000010">
    <property type="protein sequence ID" value="KAH9297127.1"/>
    <property type="molecule type" value="Genomic_DNA"/>
</dbReference>
<protein>
    <submittedName>
        <fullName evidence="2">Uncharacterized protein</fullName>
    </submittedName>
</protein>
<dbReference type="Proteomes" id="UP000824469">
    <property type="component" value="Unassembled WGS sequence"/>
</dbReference>
<feature type="compositionally biased region" description="Low complexity" evidence="1">
    <location>
        <begin position="31"/>
        <end position="41"/>
    </location>
</feature>
<feature type="compositionally biased region" description="Acidic residues" evidence="1">
    <location>
        <begin position="61"/>
        <end position="81"/>
    </location>
</feature>
<evidence type="ECO:0000313" key="2">
    <source>
        <dbReference type="EMBL" id="KAH9297127.1"/>
    </source>
</evidence>
<feature type="region of interest" description="Disordered" evidence="1">
    <location>
        <begin position="14"/>
        <end position="81"/>
    </location>
</feature>
<accession>A0AA38CH70</accession>
<evidence type="ECO:0000256" key="1">
    <source>
        <dbReference type="SAM" id="MobiDB-lite"/>
    </source>
</evidence>
<proteinExistence type="predicted"/>
<comment type="caution">
    <text evidence="2">The sequence shown here is derived from an EMBL/GenBank/DDBJ whole genome shotgun (WGS) entry which is preliminary data.</text>
</comment>